<sequence>MGTGAMASAIVIEGLNHHFGRGAVRRQVLFDVALEVAVGEIVLLTGPSGSGKTTLLTLIGGLRAAQGGRLRVLGRELVGATALQLTLARREHGYIFQAHNLHRSLTAAQNVRMALEMRGTLSDAEMDRRARRILESVGLGDHLDVKPDQLSGGQKQRVAVARALVGEPPLLLADEPTAALDSRSGREVVLLMQRLAREQGCTILLVTHDSRILDIADRTLSLEDGRLC</sequence>
<evidence type="ECO:0000256" key="1">
    <source>
        <dbReference type="ARBA" id="ARBA00022448"/>
    </source>
</evidence>
<evidence type="ECO:0000256" key="3">
    <source>
        <dbReference type="ARBA" id="ARBA00022840"/>
    </source>
</evidence>
<dbReference type="HOGENOM" id="CLU_000604_1_22_3"/>
<keyword evidence="1" id="KW-0813">Transport</keyword>
<proteinExistence type="predicted"/>
<evidence type="ECO:0000313" key="6">
    <source>
        <dbReference type="Proteomes" id="UP000010388"/>
    </source>
</evidence>
<dbReference type="PANTHER" id="PTHR24220">
    <property type="entry name" value="IMPORT ATP-BINDING PROTEIN"/>
    <property type="match status" value="1"/>
</dbReference>
<feature type="domain" description="ABC transporter" evidence="4">
    <location>
        <begin position="10"/>
        <end position="227"/>
    </location>
</feature>
<dbReference type="eggNOG" id="COG1136">
    <property type="taxonomic scope" value="Bacteria"/>
</dbReference>
<dbReference type="PANTHER" id="PTHR24220:SF376">
    <property type="entry name" value="ABC TRANSPORTER"/>
    <property type="match status" value="1"/>
</dbReference>
<dbReference type="InterPro" id="IPR003593">
    <property type="entry name" value="AAA+_ATPase"/>
</dbReference>
<dbReference type="GO" id="GO:0022857">
    <property type="term" value="F:transmembrane transporter activity"/>
    <property type="evidence" value="ECO:0007669"/>
    <property type="project" value="TreeGrafter"/>
</dbReference>
<protein>
    <submittedName>
        <fullName evidence="5">ABC exporter ATP-binding subunit, DevA family</fullName>
    </submittedName>
</protein>
<name>K9P6X7_CYAGP</name>
<dbReference type="InterPro" id="IPR027417">
    <property type="entry name" value="P-loop_NTPase"/>
</dbReference>
<evidence type="ECO:0000256" key="2">
    <source>
        <dbReference type="ARBA" id="ARBA00022741"/>
    </source>
</evidence>
<keyword evidence="3 5" id="KW-0067">ATP-binding</keyword>
<evidence type="ECO:0000259" key="4">
    <source>
        <dbReference type="PROSITE" id="PS50893"/>
    </source>
</evidence>
<dbReference type="CDD" id="cd03255">
    <property type="entry name" value="ABC_MJ0796_LolCDE_FtsE"/>
    <property type="match status" value="1"/>
</dbReference>
<dbReference type="PATRIC" id="fig|292564.3.peg.1930"/>
<dbReference type="EMBL" id="CP003495">
    <property type="protein sequence ID" value="AFY29157.1"/>
    <property type="molecule type" value="Genomic_DNA"/>
</dbReference>
<gene>
    <name evidence="5" type="ordered locus">Cyagr_2035</name>
</gene>
<dbReference type="PROSITE" id="PS50893">
    <property type="entry name" value="ABC_TRANSPORTER_2"/>
    <property type="match status" value="1"/>
</dbReference>
<accession>K9P6X7</accession>
<dbReference type="STRING" id="292564.Cyagr_2035"/>
<dbReference type="InterPro" id="IPR015854">
    <property type="entry name" value="ABC_transpr_LolD-like"/>
</dbReference>
<keyword evidence="2" id="KW-0547">Nucleotide-binding</keyword>
<reference evidence="6" key="1">
    <citation type="journal article" date="2013" name="Proc. Natl. Acad. Sci. U.S.A.">
        <title>Improving the coverage of the cyanobacterial phylum using diversity-driven genome sequencing.</title>
        <authorList>
            <person name="Shih P.M."/>
            <person name="Wu D."/>
            <person name="Latifi A."/>
            <person name="Axen S.D."/>
            <person name="Fewer D.P."/>
            <person name="Talla E."/>
            <person name="Calteau A."/>
            <person name="Cai F."/>
            <person name="Tandeau de Marsac N."/>
            <person name="Rippka R."/>
            <person name="Herdman M."/>
            <person name="Sivonen K."/>
            <person name="Coursin T."/>
            <person name="Laurent T."/>
            <person name="Goodwin L."/>
            <person name="Nolan M."/>
            <person name="Davenport K.W."/>
            <person name="Han C.S."/>
            <person name="Rubin E.M."/>
            <person name="Eisen J.A."/>
            <person name="Woyke T."/>
            <person name="Gugger M."/>
            <person name="Kerfeld C.A."/>
        </authorList>
    </citation>
    <scope>NUCLEOTIDE SEQUENCE [LARGE SCALE GENOMIC DNA]</scope>
    <source>
        <strain evidence="6">ATCC 27147 / PCC 6307</strain>
    </source>
</reference>
<dbReference type="NCBIfam" id="TIGR02982">
    <property type="entry name" value="heterocyst_DevA"/>
    <property type="match status" value="1"/>
</dbReference>
<dbReference type="GO" id="GO:0005886">
    <property type="term" value="C:plasma membrane"/>
    <property type="evidence" value="ECO:0007669"/>
    <property type="project" value="TreeGrafter"/>
</dbReference>
<dbReference type="PROSITE" id="PS00211">
    <property type="entry name" value="ABC_TRANSPORTER_1"/>
    <property type="match status" value="1"/>
</dbReference>
<dbReference type="InterPro" id="IPR017871">
    <property type="entry name" value="ABC_transporter-like_CS"/>
</dbReference>
<dbReference type="InterPro" id="IPR014324">
    <property type="entry name" value="ABC_heterocyst_DevA"/>
</dbReference>
<dbReference type="Pfam" id="PF00005">
    <property type="entry name" value="ABC_tran"/>
    <property type="match status" value="1"/>
</dbReference>
<dbReference type="GO" id="GO:0016887">
    <property type="term" value="F:ATP hydrolysis activity"/>
    <property type="evidence" value="ECO:0007669"/>
    <property type="project" value="InterPro"/>
</dbReference>
<evidence type="ECO:0000313" key="5">
    <source>
        <dbReference type="EMBL" id="AFY29157.1"/>
    </source>
</evidence>
<dbReference type="SUPFAM" id="SSF52540">
    <property type="entry name" value="P-loop containing nucleoside triphosphate hydrolases"/>
    <property type="match status" value="1"/>
</dbReference>
<dbReference type="KEGG" id="cgc:Cyagr_2035"/>
<dbReference type="AlphaFoldDB" id="K9P6X7"/>
<dbReference type="SMART" id="SM00382">
    <property type="entry name" value="AAA"/>
    <property type="match status" value="1"/>
</dbReference>
<dbReference type="Gene3D" id="3.40.50.300">
    <property type="entry name" value="P-loop containing nucleotide triphosphate hydrolases"/>
    <property type="match status" value="1"/>
</dbReference>
<dbReference type="InterPro" id="IPR003439">
    <property type="entry name" value="ABC_transporter-like_ATP-bd"/>
</dbReference>
<dbReference type="InterPro" id="IPR017911">
    <property type="entry name" value="MacB-like_ATP-bd"/>
</dbReference>
<organism evidence="5 6">
    <name type="scientific">Cyanobium gracile (strain ATCC 27147 / PCC 6307)</name>
    <dbReference type="NCBI Taxonomy" id="292564"/>
    <lineage>
        <taxon>Bacteria</taxon>
        <taxon>Bacillati</taxon>
        <taxon>Cyanobacteriota</taxon>
        <taxon>Cyanophyceae</taxon>
        <taxon>Synechococcales</taxon>
        <taxon>Prochlorococcaceae</taxon>
        <taxon>Cyanobium</taxon>
    </lineage>
</organism>
<dbReference type="GO" id="GO:0005524">
    <property type="term" value="F:ATP binding"/>
    <property type="evidence" value="ECO:0007669"/>
    <property type="project" value="UniProtKB-KW"/>
</dbReference>
<dbReference type="Proteomes" id="UP000010388">
    <property type="component" value="Chromosome"/>
</dbReference>